<organism evidence="19 20">
    <name type="scientific">Austropuccinia psidii MF-1</name>
    <dbReference type="NCBI Taxonomy" id="1389203"/>
    <lineage>
        <taxon>Eukaryota</taxon>
        <taxon>Fungi</taxon>
        <taxon>Dikarya</taxon>
        <taxon>Basidiomycota</taxon>
        <taxon>Pucciniomycotina</taxon>
        <taxon>Pucciniomycetes</taxon>
        <taxon>Pucciniales</taxon>
        <taxon>Sphaerophragmiaceae</taxon>
        <taxon>Austropuccinia</taxon>
    </lineage>
</organism>
<evidence type="ECO:0000256" key="5">
    <source>
        <dbReference type="ARBA" id="ARBA00022723"/>
    </source>
</evidence>
<dbReference type="OrthoDB" id="3255262at2759"/>
<dbReference type="GO" id="GO:0003723">
    <property type="term" value="F:RNA binding"/>
    <property type="evidence" value="ECO:0007669"/>
    <property type="project" value="UniProtKB-KW"/>
</dbReference>
<dbReference type="GO" id="GO:0032196">
    <property type="term" value="P:transposition"/>
    <property type="evidence" value="ECO:0007669"/>
    <property type="project" value="UniProtKB-KW"/>
</dbReference>
<dbReference type="EMBL" id="AVOT02031437">
    <property type="protein sequence ID" value="MBW0524975.1"/>
    <property type="molecule type" value="Genomic_DNA"/>
</dbReference>
<gene>
    <name evidence="19" type="ORF">O181_064690</name>
</gene>
<dbReference type="GO" id="GO:0006397">
    <property type="term" value="P:mRNA processing"/>
    <property type="evidence" value="ECO:0007669"/>
    <property type="project" value="UniProtKB-KW"/>
</dbReference>
<keyword evidence="6" id="KW-0255">Endonuclease</keyword>
<dbReference type="Pfam" id="PF13976">
    <property type="entry name" value="gag_pre-integrs"/>
    <property type="match status" value="1"/>
</dbReference>
<keyword evidence="13" id="KW-0233">DNA recombination</keyword>
<keyword evidence="7" id="KW-0378">Hydrolase</keyword>
<dbReference type="AlphaFoldDB" id="A0A9Q3ETM4"/>
<evidence type="ECO:0000313" key="20">
    <source>
        <dbReference type="Proteomes" id="UP000765509"/>
    </source>
</evidence>
<keyword evidence="4" id="KW-0540">Nuclease</keyword>
<evidence type="ECO:0000256" key="2">
    <source>
        <dbReference type="ARBA" id="ARBA00022664"/>
    </source>
</evidence>
<evidence type="ECO:0000256" key="11">
    <source>
        <dbReference type="ARBA" id="ARBA00022918"/>
    </source>
</evidence>
<evidence type="ECO:0000256" key="17">
    <source>
        <dbReference type="SAM" id="MobiDB-lite"/>
    </source>
</evidence>
<evidence type="ECO:0000256" key="10">
    <source>
        <dbReference type="ARBA" id="ARBA00022908"/>
    </source>
</evidence>
<dbReference type="Gene3D" id="3.30.420.10">
    <property type="entry name" value="Ribonuclease H-like superfamily/Ribonuclease H"/>
    <property type="match status" value="1"/>
</dbReference>
<keyword evidence="1" id="KW-0815">Transposition</keyword>
<keyword evidence="8" id="KW-0460">Magnesium</keyword>
<keyword evidence="20" id="KW-1185">Reference proteome</keyword>
<keyword evidence="2" id="KW-0507">mRNA processing</keyword>
<evidence type="ECO:0000256" key="15">
    <source>
        <dbReference type="ARBA" id="ARBA00048173"/>
    </source>
</evidence>
<feature type="region of interest" description="Disordered" evidence="17">
    <location>
        <begin position="76"/>
        <end position="122"/>
    </location>
</feature>
<dbReference type="InterPro" id="IPR036397">
    <property type="entry name" value="RNaseH_sf"/>
</dbReference>
<feature type="compositionally biased region" description="Polar residues" evidence="17">
    <location>
        <begin position="110"/>
        <end position="122"/>
    </location>
</feature>
<evidence type="ECO:0000256" key="16">
    <source>
        <dbReference type="ARBA" id="ARBA00049244"/>
    </source>
</evidence>
<evidence type="ECO:0000256" key="14">
    <source>
        <dbReference type="ARBA" id="ARBA00023268"/>
    </source>
</evidence>
<dbReference type="InterPro" id="IPR012337">
    <property type="entry name" value="RNaseH-like_sf"/>
</dbReference>
<evidence type="ECO:0000256" key="12">
    <source>
        <dbReference type="ARBA" id="ARBA00022932"/>
    </source>
</evidence>
<dbReference type="InterPro" id="IPR036875">
    <property type="entry name" value="Znf_CCHC_sf"/>
</dbReference>
<keyword evidence="10" id="KW-0229">DNA integration</keyword>
<dbReference type="Pfam" id="PF07727">
    <property type="entry name" value="RVT_2"/>
    <property type="match status" value="1"/>
</dbReference>
<proteinExistence type="predicted"/>
<dbReference type="Pfam" id="PF25597">
    <property type="entry name" value="SH3_retrovirus"/>
    <property type="match status" value="1"/>
</dbReference>
<evidence type="ECO:0000256" key="8">
    <source>
        <dbReference type="ARBA" id="ARBA00022842"/>
    </source>
</evidence>
<name>A0A9Q3ETM4_9BASI</name>
<dbReference type="GO" id="GO:0003964">
    <property type="term" value="F:RNA-directed DNA polymerase activity"/>
    <property type="evidence" value="ECO:0007669"/>
    <property type="project" value="UniProtKB-KW"/>
</dbReference>
<comment type="catalytic activity">
    <reaction evidence="15">
        <text>DNA(n) + a 2'-deoxyribonucleoside 5'-triphosphate = DNA(n+1) + diphosphate</text>
        <dbReference type="Rhea" id="RHEA:22508"/>
        <dbReference type="Rhea" id="RHEA-COMP:17339"/>
        <dbReference type="Rhea" id="RHEA-COMP:17340"/>
        <dbReference type="ChEBI" id="CHEBI:33019"/>
        <dbReference type="ChEBI" id="CHEBI:61560"/>
        <dbReference type="ChEBI" id="CHEBI:173112"/>
        <dbReference type="EC" id="2.7.7.49"/>
    </reaction>
</comment>
<evidence type="ECO:0000256" key="9">
    <source>
        <dbReference type="ARBA" id="ARBA00022884"/>
    </source>
</evidence>
<evidence type="ECO:0000256" key="3">
    <source>
        <dbReference type="ARBA" id="ARBA00022695"/>
    </source>
</evidence>
<keyword evidence="3" id="KW-0548">Nucleotidyltransferase</keyword>
<keyword evidence="12" id="KW-0239">DNA-directed DNA polymerase</keyword>
<dbReference type="GO" id="GO:0015074">
    <property type="term" value="P:DNA integration"/>
    <property type="evidence" value="ECO:0007669"/>
    <property type="project" value="UniProtKB-KW"/>
</dbReference>
<dbReference type="InterPro" id="IPR013103">
    <property type="entry name" value="RVT_2"/>
</dbReference>
<accession>A0A9Q3ETM4</accession>
<evidence type="ECO:0000256" key="4">
    <source>
        <dbReference type="ARBA" id="ARBA00022722"/>
    </source>
</evidence>
<keyword evidence="9" id="KW-0694">RNA-binding</keyword>
<dbReference type="InterPro" id="IPR001584">
    <property type="entry name" value="Integrase_cat-core"/>
</dbReference>
<dbReference type="InterPro" id="IPR039537">
    <property type="entry name" value="Retrotran_Ty1/copia-like"/>
</dbReference>
<dbReference type="Pfam" id="PF00665">
    <property type="entry name" value="rve"/>
    <property type="match status" value="1"/>
</dbReference>
<dbReference type="GO" id="GO:0005634">
    <property type="term" value="C:nucleus"/>
    <property type="evidence" value="ECO:0007669"/>
    <property type="project" value="UniProtKB-ARBA"/>
</dbReference>
<keyword evidence="12" id="KW-0808">Transferase</keyword>
<evidence type="ECO:0000256" key="6">
    <source>
        <dbReference type="ARBA" id="ARBA00022759"/>
    </source>
</evidence>
<evidence type="ECO:0000256" key="1">
    <source>
        <dbReference type="ARBA" id="ARBA00022578"/>
    </source>
</evidence>
<feature type="compositionally biased region" description="Polar residues" evidence="17">
    <location>
        <begin position="76"/>
        <end position="85"/>
    </location>
</feature>
<dbReference type="PANTHER" id="PTHR42648">
    <property type="entry name" value="TRANSPOSASE, PUTATIVE-RELATED"/>
    <property type="match status" value="1"/>
</dbReference>
<evidence type="ECO:0000256" key="13">
    <source>
        <dbReference type="ARBA" id="ARBA00023172"/>
    </source>
</evidence>
<keyword evidence="14" id="KW-0511">Multifunctional enzyme</keyword>
<feature type="domain" description="Integrase catalytic" evidence="18">
    <location>
        <begin position="369"/>
        <end position="533"/>
    </location>
</feature>
<evidence type="ECO:0000259" key="18">
    <source>
        <dbReference type="PROSITE" id="PS50994"/>
    </source>
</evidence>
<dbReference type="InterPro" id="IPR057670">
    <property type="entry name" value="SH3_retrovirus"/>
</dbReference>
<dbReference type="PANTHER" id="PTHR42648:SF11">
    <property type="entry name" value="TRANSPOSON TY4-P GAG-POL POLYPROTEIN"/>
    <property type="match status" value="1"/>
</dbReference>
<feature type="compositionally biased region" description="Basic and acidic residues" evidence="17">
    <location>
        <begin position="88"/>
        <end position="104"/>
    </location>
</feature>
<dbReference type="InterPro" id="IPR025724">
    <property type="entry name" value="GAG-pre-integrase_dom"/>
</dbReference>
<keyword evidence="11" id="KW-0695">RNA-directed DNA polymerase</keyword>
<evidence type="ECO:0000313" key="19">
    <source>
        <dbReference type="EMBL" id="MBW0524975.1"/>
    </source>
</evidence>
<dbReference type="GO" id="GO:0008270">
    <property type="term" value="F:zinc ion binding"/>
    <property type="evidence" value="ECO:0007669"/>
    <property type="project" value="InterPro"/>
</dbReference>
<dbReference type="SUPFAM" id="SSF57756">
    <property type="entry name" value="Retrovirus zinc finger-like domains"/>
    <property type="match status" value="1"/>
</dbReference>
<comment type="catalytic activity">
    <reaction evidence="16">
        <text>DNA(n) + a 2'-deoxyribonucleoside 5'-triphosphate = DNA(n+1) + diphosphate</text>
        <dbReference type="Rhea" id="RHEA:22508"/>
        <dbReference type="Rhea" id="RHEA-COMP:17339"/>
        <dbReference type="Rhea" id="RHEA-COMP:17340"/>
        <dbReference type="ChEBI" id="CHEBI:33019"/>
        <dbReference type="ChEBI" id="CHEBI:61560"/>
        <dbReference type="ChEBI" id="CHEBI:173112"/>
        <dbReference type="EC" id="2.7.7.7"/>
    </reaction>
</comment>
<dbReference type="GO" id="GO:0004519">
    <property type="term" value="F:endonuclease activity"/>
    <property type="evidence" value="ECO:0007669"/>
    <property type="project" value="UniProtKB-KW"/>
</dbReference>
<dbReference type="PROSITE" id="PS50994">
    <property type="entry name" value="INTEGRASE"/>
    <property type="match status" value="1"/>
</dbReference>
<sequence>MINHAITIQNAVNNIKNQIGPIDEDNLVTILYFLSAPQFKEQITAALDTCKATNPNIKIHGEDILDIIRQLASDQSNQEDQQISGINAKERPFPKKGKDKEKIPSRNKSRGQGNTSTTKEWQKQWLTPDNPCFYCLRVGHWAHECKLRARAQDFRNKHQKSNDGATVAAIGSIPLLENSEAMPDSGATHSVVGDVSLFTRLSPTNMTLTVASRDKFHVGAIRDIVLNTRNGPLLIKDVLYFFKMTYSIFIKTAILFPLLKHNFRWFISVSPPPPTYIQKMNPDIKPITGQQPPPINMSTRPTIENIVHDTSLLWHRRLSHLSLQNISPLKTFNAAEGILKGKIESKSICQSCALAKSQHAAIRSPTRNLIAAPGDVVCADLIGLISKSIENKKYMLIVQDIFSRLVAAIPLHDKTEAKVQLKTWIVRFNNHTPYKLRQLRTDNGSKLKNQFLDDFCSQQGIIREFSAPYKHHQNGQIERTNQTLSKMARTSLIGANLPPALWTFAFKHAEWIFNRVLHSEEQKTPYELMTGKKPSFHLLRVFGAKSYIHNHHHRKDMNIRATIGYHLGITPESKAWSFWVPGHDKVVRSASVKFDENTFFPGSPKPGAILSTIQVTNLTDNSMVEEINRQDAVTTSLNTSHDMASTTPTSYKDAINLKEADRLQEAISQELESIKVEKVFKTISLSQVLKSTKRENLLSTKWVFVKKLTPLRFKARLVARVFRKIQGINFDETFAPTPTFATLRLLLAISCKHRWPLKTFDLKVAFLHSYIDMLVYVWPPKGLETDQNTILQLNKALYGTKQAARCWWLHLTAILTSIGFTANAEDLSSYSYKGELGSALLWIHVDDGPLTASSDKLLSHLMLQLDSKLNFKWDDDISSLVGITISSVNGGYLLSQPDLITKVVGMSTTLTTATSPLPHNCNLVSNTGSTMDIEYLRRIGVLLYISQVSRPDITFAVNYLARFSMGTDVSHWHALEHLLSYLR</sequence>
<keyword evidence="5" id="KW-0479">Metal-binding</keyword>
<reference evidence="19" key="1">
    <citation type="submission" date="2021-03" db="EMBL/GenBank/DDBJ databases">
        <title>Draft genome sequence of rust myrtle Austropuccinia psidii MF-1, a brazilian biotype.</title>
        <authorList>
            <person name="Quecine M.C."/>
            <person name="Pachon D.M.R."/>
            <person name="Bonatelli M.L."/>
            <person name="Correr F.H."/>
            <person name="Franceschini L.M."/>
            <person name="Leite T.F."/>
            <person name="Margarido G.R.A."/>
            <person name="Almeida C.A."/>
            <person name="Ferrarezi J.A."/>
            <person name="Labate C.A."/>
        </authorList>
    </citation>
    <scope>NUCLEOTIDE SEQUENCE</scope>
    <source>
        <strain evidence="19">MF-1</strain>
    </source>
</reference>
<protein>
    <recommendedName>
        <fullName evidence="18">Integrase catalytic domain-containing protein</fullName>
    </recommendedName>
</protein>
<dbReference type="GO" id="GO:0006310">
    <property type="term" value="P:DNA recombination"/>
    <property type="evidence" value="ECO:0007669"/>
    <property type="project" value="UniProtKB-KW"/>
</dbReference>
<dbReference type="GO" id="GO:0003887">
    <property type="term" value="F:DNA-directed DNA polymerase activity"/>
    <property type="evidence" value="ECO:0007669"/>
    <property type="project" value="UniProtKB-KW"/>
</dbReference>
<dbReference type="Proteomes" id="UP000765509">
    <property type="component" value="Unassembled WGS sequence"/>
</dbReference>
<evidence type="ECO:0000256" key="7">
    <source>
        <dbReference type="ARBA" id="ARBA00022801"/>
    </source>
</evidence>
<comment type="caution">
    <text evidence="19">The sequence shown here is derived from an EMBL/GenBank/DDBJ whole genome shotgun (WGS) entry which is preliminary data.</text>
</comment>
<dbReference type="SUPFAM" id="SSF53098">
    <property type="entry name" value="Ribonuclease H-like"/>
    <property type="match status" value="1"/>
</dbReference>
<dbReference type="GO" id="GO:0016787">
    <property type="term" value="F:hydrolase activity"/>
    <property type="evidence" value="ECO:0007669"/>
    <property type="project" value="UniProtKB-KW"/>
</dbReference>